<reference evidence="1 2" key="1">
    <citation type="submission" date="2017-09" db="EMBL/GenBank/DDBJ databases">
        <title>Whole genomes of Flavobacteriaceae.</title>
        <authorList>
            <person name="Stine C."/>
            <person name="Li C."/>
            <person name="Tadesse D."/>
        </authorList>
    </citation>
    <scope>NUCLEOTIDE SEQUENCE [LARGE SCALE GENOMIC DNA]</scope>
    <source>
        <strain evidence="1 2">ATCC 35036</strain>
    </source>
</reference>
<evidence type="ECO:0000313" key="1">
    <source>
        <dbReference type="EMBL" id="PDS22011.1"/>
    </source>
</evidence>
<protein>
    <submittedName>
        <fullName evidence="1">2-dehydro-3-deoxyphosphooctonate aldolase</fullName>
    </submittedName>
</protein>
<sequence length="154" mass="17539">MNKIKYFLLIIINFSILSCISTKSTLKNVDSNAMKPKITKQYVFELTAVSNDDRYGYDKDFPINVFYQNTNNEELNHKRYLNALCGPNGEKINYTKTGICCPFPTKNDKTGAGFISVYEITYEGIKKPLILYLNHYEKGALLAPKGLNIASKFQ</sequence>
<dbReference type="PROSITE" id="PS51257">
    <property type="entry name" value="PROKAR_LIPOPROTEIN"/>
    <property type="match status" value="1"/>
</dbReference>
<dbReference type="EMBL" id="PCMW01000122">
    <property type="protein sequence ID" value="PDS22011.1"/>
    <property type="molecule type" value="Genomic_DNA"/>
</dbReference>
<gene>
    <name evidence="1" type="ORF">B0A77_14480</name>
</gene>
<organism evidence="1 2">
    <name type="scientific">Flavobacterium branchiophilum</name>
    <dbReference type="NCBI Taxonomy" id="55197"/>
    <lineage>
        <taxon>Bacteria</taxon>
        <taxon>Pseudomonadati</taxon>
        <taxon>Bacteroidota</taxon>
        <taxon>Flavobacteriia</taxon>
        <taxon>Flavobacteriales</taxon>
        <taxon>Flavobacteriaceae</taxon>
        <taxon>Flavobacterium</taxon>
    </lineage>
</organism>
<dbReference type="RefSeq" id="WP_014083763.1">
    <property type="nucleotide sequence ID" value="NZ_CBCSFI010000017.1"/>
</dbReference>
<dbReference type="Proteomes" id="UP000220828">
    <property type="component" value="Unassembled WGS sequence"/>
</dbReference>
<dbReference type="AlphaFoldDB" id="A0A2H3K8H8"/>
<comment type="caution">
    <text evidence="1">The sequence shown here is derived from an EMBL/GenBank/DDBJ whole genome shotgun (WGS) entry which is preliminary data.</text>
</comment>
<accession>A0A2H3K8H8</accession>
<evidence type="ECO:0000313" key="2">
    <source>
        <dbReference type="Proteomes" id="UP000220828"/>
    </source>
</evidence>
<dbReference type="OrthoDB" id="5522619at2"/>
<proteinExistence type="predicted"/>
<dbReference type="OMA" id="CCPFPTK"/>
<name>A0A2H3K8H8_9FLAO</name>